<keyword evidence="1" id="KW-0418">Kinase</keyword>
<protein>
    <submittedName>
        <fullName evidence="1">PTS-dependent dihydroxyacetone kinase phosphotransferase subunit DhaM</fullName>
    </submittedName>
</protein>
<evidence type="ECO:0000313" key="2">
    <source>
        <dbReference type="Proteomes" id="UP000256562"/>
    </source>
</evidence>
<evidence type="ECO:0000313" key="1">
    <source>
        <dbReference type="EMBL" id="REH90611.1"/>
    </source>
</evidence>
<keyword evidence="1" id="KW-0808">Transferase</keyword>
<dbReference type="AlphaFoldDB" id="A0A3E0ILL8"/>
<name>A0A3E0ILL8_9STAP</name>
<dbReference type="GO" id="GO:0016301">
    <property type="term" value="F:kinase activity"/>
    <property type="evidence" value="ECO:0007669"/>
    <property type="project" value="UniProtKB-KW"/>
</dbReference>
<sequence>PIVEGSFVASVALSTGKSFDEAIEAVYEAYAR</sequence>
<gene>
    <name evidence="1" type="ORF">DOS83_12255</name>
</gene>
<reference evidence="1 2" key="1">
    <citation type="journal article" date="2018" name="Vet. Microbiol.">
        <title>Characterisation of Staphylococcus felis isolated from cats using whole genome sequencing.</title>
        <authorList>
            <person name="Worthing K."/>
            <person name="Pang S."/>
            <person name="Trott D.J."/>
            <person name="Abraham S."/>
            <person name="Coombs G.W."/>
            <person name="Jordan D."/>
            <person name="McIntyre L."/>
            <person name="Davies M.R."/>
            <person name="Norris J."/>
        </authorList>
    </citation>
    <scope>NUCLEOTIDE SEQUENCE [LARGE SCALE GENOMIC DNA]</scope>
    <source>
        <strain evidence="1 2">F9</strain>
    </source>
</reference>
<dbReference type="EMBL" id="QKXQ01000599">
    <property type="protein sequence ID" value="REH90611.1"/>
    <property type="molecule type" value="Genomic_DNA"/>
</dbReference>
<accession>A0A3E0ILL8</accession>
<proteinExistence type="predicted"/>
<organism evidence="1 2">
    <name type="scientific">Staphylococcus felis</name>
    <dbReference type="NCBI Taxonomy" id="46127"/>
    <lineage>
        <taxon>Bacteria</taxon>
        <taxon>Bacillati</taxon>
        <taxon>Bacillota</taxon>
        <taxon>Bacilli</taxon>
        <taxon>Bacillales</taxon>
        <taxon>Staphylococcaceae</taxon>
        <taxon>Staphylococcus</taxon>
    </lineage>
</organism>
<comment type="caution">
    <text evidence="1">The sequence shown here is derived from an EMBL/GenBank/DDBJ whole genome shotgun (WGS) entry which is preliminary data.</text>
</comment>
<feature type="non-terminal residue" evidence="1">
    <location>
        <position position="1"/>
    </location>
</feature>
<dbReference type="Proteomes" id="UP000256562">
    <property type="component" value="Unassembled WGS sequence"/>
</dbReference>